<dbReference type="PATRIC" id="fig|537010.4.peg.386"/>
<dbReference type="AlphaFoldDB" id="G9XHI5"/>
<dbReference type="NCBIfam" id="TIGR01641">
    <property type="entry name" value="phageSPP1_gp7"/>
    <property type="match status" value="1"/>
</dbReference>
<dbReference type="InterPro" id="IPR006528">
    <property type="entry name" value="Phage_head_morphogenesis_dom"/>
</dbReference>
<evidence type="ECO:0000313" key="3">
    <source>
        <dbReference type="Proteomes" id="UP000004416"/>
    </source>
</evidence>
<proteinExistence type="predicted"/>
<sequence length="277" mass="31982">MKYDLWEPKRRIELEYQRALNQMLKKIQRYVDYVGEPQEVANIFRKVANSAEFNRYAEETANRMVTHLFTDAGRTWRTAARENSQGRMIYETLRRELQGPVGGAVIHQIQRNAEIIKSVPLTIARDMTDYIAQETVNGRRSESILADLLEIVPDISLNKAKLIARTEVGKTSTALTRARSENLGLDWYIWRTSKDSRVRDSHDLMEGVMVSWRDPPSPELLNAEKNAPKPYHPGEIYNCRCYPEPVVTLDLVQWPRKVYRNGAITVMTRAQFQSIAA</sequence>
<gene>
    <name evidence="2" type="ORF">HMPREF0322_00410</name>
</gene>
<organism evidence="2 3">
    <name type="scientific">Desulfitobacterium hafniense DP7</name>
    <dbReference type="NCBI Taxonomy" id="537010"/>
    <lineage>
        <taxon>Bacteria</taxon>
        <taxon>Bacillati</taxon>
        <taxon>Bacillota</taxon>
        <taxon>Clostridia</taxon>
        <taxon>Eubacteriales</taxon>
        <taxon>Desulfitobacteriaceae</taxon>
        <taxon>Desulfitobacterium</taxon>
    </lineage>
</organism>
<comment type="caution">
    <text evidence="2">The sequence shown here is derived from an EMBL/GenBank/DDBJ whole genome shotgun (WGS) entry which is preliminary data.</text>
</comment>
<evidence type="ECO:0000259" key="1">
    <source>
        <dbReference type="Pfam" id="PF04233"/>
    </source>
</evidence>
<name>G9XHI5_DESHA</name>
<dbReference type="HOGENOM" id="CLU_087548_0_0_9"/>
<dbReference type="RefSeq" id="WP_005808526.1">
    <property type="nucleotide sequence ID" value="NZ_JH414441.1"/>
</dbReference>
<reference evidence="2 3" key="1">
    <citation type="submission" date="2011-08" db="EMBL/GenBank/DDBJ databases">
        <authorList>
            <person name="Weinstock G."/>
            <person name="Sodergren E."/>
            <person name="Clifton S."/>
            <person name="Fulton L."/>
            <person name="Fulton B."/>
            <person name="Courtney L."/>
            <person name="Fronick C."/>
            <person name="Harrison M."/>
            <person name="Strong C."/>
            <person name="Farmer C."/>
            <person name="Delahaunty K."/>
            <person name="Markovic C."/>
            <person name="Hall O."/>
            <person name="Minx P."/>
            <person name="Tomlinson C."/>
            <person name="Mitreva M."/>
            <person name="Hou S."/>
            <person name="Chen J."/>
            <person name="Wollam A."/>
            <person name="Pepin K.H."/>
            <person name="Johnson M."/>
            <person name="Bhonagiri V."/>
            <person name="Zhang X."/>
            <person name="Suruliraj S."/>
            <person name="Warren W."/>
            <person name="Chinwalla A."/>
            <person name="Mardis E.R."/>
            <person name="Wilson R.K."/>
        </authorList>
    </citation>
    <scope>NUCLEOTIDE SEQUENCE [LARGE SCALE GENOMIC DNA]</scope>
    <source>
        <strain evidence="2 3">DP7</strain>
    </source>
</reference>
<feature type="domain" description="Phage head morphogenesis" evidence="1">
    <location>
        <begin position="129"/>
        <end position="241"/>
    </location>
</feature>
<dbReference type="Pfam" id="PF04233">
    <property type="entry name" value="Phage_Mu_F"/>
    <property type="match status" value="1"/>
</dbReference>
<evidence type="ECO:0000313" key="2">
    <source>
        <dbReference type="EMBL" id="EHL08987.1"/>
    </source>
</evidence>
<dbReference type="Proteomes" id="UP000004416">
    <property type="component" value="Unassembled WGS sequence"/>
</dbReference>
<protein>
    <submittedName>
        <fullName evidence="2">Phage protein F-like protein</fullName>
    </submittedName>
</protein>
<dbReference type="EMBL" id="AFZX01000010">
    <property type="protein sequence ID" value="EHL08987.1"/>
    <property type="molecule type" value="Genomic_DNA"/>
</dbReference>
<accession>G9XHI5</accession>